<dbReference type="Pfam" id="PF26168">
    <property type="entry name" value="Glyco_transf_N"/>
    <property type="match status" value="1"/>
</dbReference>
<dbReference type="Gene3D" id="3.40.50.2000">
    <property type="entry name" value="Glycogen Phosphorylase B"/>
    <property type="match status" value="2"/>
</dbReference>
<feature type="domain" description="Glycosyltransferase N-terminal" evidence="6">
    <location>
        <begin position="7"/>
        <end position="245"/>
    </location>
</feature>
<dbReference type="PANTHER" id="PTHR48047">
    <property type="entry name" value="GLYCOSYLTRANSFERASE"/>
    <property type="match status" value="1"/>
</dbReference>
<evidence type="ECO:0000256" key="3">
    <source>
        <dbReference type="ARBA" id="ARBA00022679"/>
    </source>
</evidence>
<proteinExistence type="inferred from homology"/>
<evidence type="ECO:0000313" key="7">
    <source>
        <dbReference type="EMBL" id="KAK4572470.1"/>
    </source>
</evidence>
<dbReference type="EMBL" id="JAXUIC010000009">
    <property type="protein sequence ID" value="KAK4572470.1"/>
    <property type="molecule type" value="Genomic_DNA"/>
</dbReference>
<dbReference type="Pfam" id="PF00201">
    <property type="entry name" value="UDPGT"/>
    <property type="match status" value="1"/>
</dbReference>
<dbReference type="InterPro" id="IPR002213">
    <property type="entry name" value="UDP_glucos_trans"/>
</dbReference>
<dbReference type="CDD" id="cd03784">
    <property type="entry name" value="GT1_Gtf-like"/>
    <property type="match status" value="1"/>
</dbReference>
<protein>
    <recommendedName>
        <fullName evidence="5">Glycosyltransferase</fullName>
        <ecNumber evidence="5">2.4.1.-</ecNumber>
    </recommendedName>
</protein>
<keyword evidence="3 4" id="KW-0808">Transferase</keyword>
<evidence type="ECO:0000256" key="5">
    <source>
        <dbReference type="RuleBase" id="RU362057"/>
    </source>
</evidence>
<dbReference type="InterPro" id="IPR058980">
    <property type="entry name" value="Glyco_transf_N"/>
</dbReference>
<dbReference type="EC" id="2.4.1.-" evidence="5"/>
<comment type="similarity">
    <text evidence="1 4">Belongs to the UDP-glycosyltransferase family.</text>
</comment>
<accession>A0AAN7EID8</accession>
<evidence type="ECO:0000256" key="1">
    <source>
        <dbReference type="ARBA" id="ARBA00009995"/>
    </source>
</evidence>
<sequence length="466" mass="52289">MASNSHILFFPFMAQGHTIPLLDLAKLLSRRDFKVTILTTPSNTSTISSYISQFSNIHLKVIAFPQVQGLPKGYENMSQLSHDQLLPFFTATKQLQQQFEKTLEEMSKVQDLPVCVISDTFLGWTNESCRVFRIPRLVFHGMGVLPMAVKKSLVIHQTYKEVDTDTEPLVVKGVQLGFTLTRADLPNSIREREPSVSQFFLDSEICDIGSWGVIANSFVELEKDHVASLESLYGNNTRVWCVGPLLLYDQIEGVRNGPNGPKPSTKWAEWLNQQVGEKSVIYVSFGSQSNLSENQLDELAYGLELSGHDYFWIVRSKTWNPPCDGRGLIVREWVDQRWILAHEAIGGFLSHCGWNSVLESLSEGVPILAWPMFAEQHLNAKYLVEELKVGLQVPNLNRAMKIVSREAICEGVKELMGGEKGFKARENVVELGRMAKRSVQVGGSSYNNLNELVNQISHISALATTM</sequence>
<dbReference type="SUPFAM" id="SSF53756">
    <property type="entry name" value="UDP-Glycosyltransferase/glycogen phosphorylase"/>
    <property type="match status" value="1"/>
</dbReference>
<dbReference type="AlphaFoldDB" id="A0AAN7EID8"/>
<reference evidence="7 8" key="1">
    <citation type="journal article" date="2023" name="G3 (Bethesda)">
        <title>A haplotype-resolved chromosome-scale genome for Quercus rubra L. provides insights into the genetics of adaptive traits for red oak species.</title>
        <authorList>
            <person name="Kapoor B."/>
            <person name="Jenkins J."/>
            <person name="Schmutz J."/>
            <person name="Zhebentyayeva T."/>
            <person name="Kuelheim C."/>
            <person name="Coggeshall M."/>
            <person name="Heim C."/>
            <person name="Lasky J.R."/>
            <person name="Leites L."/>
            <person name="Islam-Faridi N."/>
            <person name="Romero-Severson J."/>
            <person name="DeLeo V.L."/>
            <person name="Lucas S.M."/>
            <person name="Lazic D."/>
            <person name="Gailing O."/>
            <person name="Carlson J."/>
            <person name="Staton M."/>
        </authorList>
    </citation>
    <scope>NUCLEOTIDE SEQUENCE [LARGE SCALE GENOMIC DNA]</scope>
    <source>
        <strain evidence="7">Pseudo-F2</strain>
    </source>
</reference>
<dbReference type="GO" id="GO:0035251">
    <property type="term" value="F:UDP-glucosyltransferase activity"/>
    <property type="evidence" value="ECO:0007669"/>
    <property type="project" value="TreeGrafter"/>
</dbReference>
<dbReference type="Proteomes" id="UP001324115">
    <property type="component" value="Unassembled WGS sequence"/>
</dbReference>
<gene>
    <name evidence="7" type="ORF">RGQ29_030776</name>
</gene>
<keyword evidence="2 4" id="KW-0328">Glycosyltransferase</keyword>
<evidence type="ECO:0000313" key="8">
    <source>
        <dbReference type="Proteomes" id="UP001324115"/>
    </source>
</evidence>
<dbReference type="InterPro" id="IPR035595">
    <property type="entry name" value="UDP_glycos_trans_CS"/>
</dbReference>
<dbReference type="PROSITE" id="PS00375">
    <property type="entry name" value="UDPGT"/>
    <property type="match status" value="1"/>
</dbReference>
<evidence type="ECO:0000256" key="2">
    <source>
        <dbReference type="ARBA" id="ARBA00022676"/>
    </source>
</evidence>
<organism evidence="7 8">
    <name type="scientific">Quercus rubra</name>
    <name type="common">Northern red oak</name>
    <name type="synonym">Quercus borealis</name>
    <dbReference type="NCBI Taxonomy" id="3512"/>
    <lineage>
        <taxon>Eukaryota</taxon>
        <taxon>Viridiplantae</taxon>
        <taxon>Streptophyta</taxon>
        <taxon>Embryophyta</taxon>
        <taxon>Tracheophyta</taxon>
        <taxon>Spermatophyta</taxon>
        <taxon>Magnoliopsida</taxon>
        <taxon>eudicotyledons</taxon>
        <taxon>Gunneridae</taxon>
        <taxon>Pentapetalae</taxon>
        <taxon>rosids</taxon>
        <taxon>fabids</taxon>
        <taxon>Fagales</taxon>
        <taxon>Fagaceae</taxon>
        <taxon>Quercus</taxon>
    </lineage>
</organism>
<name>A0AAN7EID8_QUERU</name>
<dbReference type="PANTHER" id="PTHR48047:SF185">
    <property type="entry name" value="GLYCOSYLTRANSFERASE"/>
    <property type="match status" value="1"/>
</dbReference>
<comment type="caution">
    <text evidence="7">The sequence shown here is derived from an EMBL/GenBank/DDBJ whole genome shotgun (WGS) entry which is preliminary data.</text>
</comment>
<keyword evidence="8" id="KW-1185">Reference proteome</keyword>
<dbReference type="FunFam" id="3.40.50.2000:FF:000107">
    <property type="entry name" value="Glycosyltransferase"/>
    <property type="match status" value="1"/>
</dbReference>
<evidence type="ECO:0000256" key="4">
    <source>
        <dbReference type="RuleBase" id="RU003718"/>
    </source>
</evidence>
<evidence type="ECO:0000259" key="6">
    <source>
        <dbReference type="Pfam" id="PF26168"/>
    </source>
</evidence>